<dbReference type="SUPFAM" id="SSF58113">
    <property type="entry name" value="Apolipoprotein A-I"/>
    <property type="match status" value="1"/>
</dbReference>
<dbReference type="Gene3D" id="1.20.120.20">
    <property type="entry name" value="Apolipoprotein"/>
    <property type="match status" value="1"/>
</dbReference>
<reference evidence="2 3" key="2">
    <citation type="submission" date="2024-07" db="EMBL/GenBank/DDBJ databases">
        <authorList>
            <person name="Akdeniz Z."/>
        </authorList>
    </citation>
    <scope>NUCLEOTIDE SEQUENCE [LARGE SCALE GENOMIC DNA]</scope>
</reference>
<gene>
    <name evidence="2" type="ORF">HINF_LOCUS24889</name>
    <name evidence="1" type="ORF">HINF_LOCUS30036</name>
</gene>
<reference evidence="1" key="1">
    <citation type="submission" date="2023-06" db="EMBL/GenBank/DDBJ databases">
        <authorList>
            <person name="Kurt Z."/>
        </authorList>
    </citation>
    <scope>NUCLEOTIDE SEQUENCE</scope>
</reference>
<evidence type="ECO:0000313" key="3">
    <source>
        <dbReference type="Proteomes" id="UP001642409"/>
    </source>
</evidence>
<sequence length="678" mass="75504">MFIYSDTIHNSQIVTNIGYVDIFAVFGFNQGFVELMNASINVSINTIVGKCALICIKCDIQVTKSTLILNAQGQIIAGLALEIEIAIQLTQSSIQIRMKSPYGAGIIQSIAKPIEIFNVFDTNISASSLLTSENNGYLVSQLNITQDIQIQNVLICSSLQATGHTIYQLNQSQSLQHNCNICEKDMIVYGLCMPDLLFGQIVNDTLQCVPPFEFNGSSCNCQSGYELNVTICINTIKQLTLLEEYFDLSVNSLNSSINSLQQSFSQDLLEFKNQTLLMHDQLNKIFDNNIISNISAQESKFRDLLAMYENYTNSSLNALDTRLFNNISSTTIKLEDYIQRNISQVNSSVLSRIQLSDERVIQNISQVEQYVNTTRDKTEQYIIQNITNLRTQLLGEQNTLANNIVQNIVTNSSILEQRIISNASSLQSQMVQLSTDLQNDIRNVQNQAHDNLTNCINSVNTNFNNNISTLKSYVDSKIFSSDQFVISNVSQLEQFVNSTRDAIEQRTQGNISNLKAQLQSETNTGIQNTVQQIVQNSTTLEQRIIGNATQLQNNMNIMAINQKADLEALRLQADSNLTSSINALDANINNNLTALNSSLLSQLLSNSTSIEQRILSNVTTLNNNFTSQTTSINQDLTSTKSQQTVINQDITGLKQIVQYFGDTVCAFSFKTYSNGACY</sequence>
<organism evidence="1">
    <name type="scientific">Hexamita inflata</name>
    <dbReference type="NCBI Taxonomy" id="28002"/>
    <lineage>
        <taxon>Eukaryota</taxon>
        <taxon>Metamonada</taxon>
        <taxon>Diplomonadida</taxon>
        <taxon>Hexamitidae</taxon>
        <taxon>Hexamitinae</taxon>
        <taxon>Hexamita</taxon>
    </lineage>
</organism>
<evidence type="ECO:0000313" key="1">
    <source>
        <dbReference type="EMBL" id="CAI9942391.1"/>
    </source>
</evidence>
<dbReference type="EMBL" id="CATOUU010000699">
    <property type="protein sequence ID" value="CAI9942391.1"/>
    <property type="molecule type" value="Genomic_DNA"/>
</dbReference>
<protein>
    <submittedName>
        <fullName evidence="1">Uncharacterized protein</fullName>
    </submittedName>
</protein>
<keyword evidence="3" id="KW-1185">Reference proteome</keyword>
<comment type="caution">
    <text evidence="1">The sequence shown here is derived from an EMBL/GenBank/DDBJ whole genome shotgun (WGS) entry which is preliminary data.</text>
</comment>
<proteinExistence type="predicted"/>
<dbReference type="Proteomes" id="UP001642409">
    <property type="component" value="Unassembled WGS sequence"/>
</dbReference>
<name>A0AA86PMS7_9EUKA</name>
<evidence type="ECO:0000313" key="2">
    <source>
        <dbReference type="EMBL" id="CAL6015501.1"/>
    </source>
</evidence>
<dbReference type="EMBL" id="CAXDID020000073">
    <property type="protein sequence ID" value="CAL6015501.1"/>
    <property type="molecule type" value="Genomic_DNA"/>
</dbReference>
<dbReference type="AlphaFoldDB" id="A0AA86PMS7"/>
<accession>A0AA86PMS7</accession>